<reference evidence="2" key="1">
    <citation type="submission" date="2018-07" db="EMBL/GenBank/DDBJ databases">
        <authorList>
            <person name="Quirk P.G."/>
            <person name="Krulwich T.A."/>
        </authorList>
    </citation>
    <scope>NUCLEOTIDE SEQUENCE</scope>
</reference>
<keyword evidence="1" id="KW-1133">Transmembrane helix</keyword>
<protein>
    <submittedName>
        <fullName evidence="2">Uncharacterized protein</fullName>
    </submittedName>
</protein>
<name>A0A386B057_9CHLO</name>
<accession>A0A386B057</accession>
<proteinExistence type="predicted"/>
<sequence>MFEFLAITSTLTGISLVSSVCIKFFTRRTSISTDELIRTHSVNPENQNLEHLTNINLPLSPRAREWKLQDEAYINEHLSLLLEEAETSFEEPQVQSALTREVLQNTQEFFRHRLMGEETRTFNRVFLGSVDYIGDMLPNHPSPEYEYSSSYVSEMFGYLFLSKSGIFTSEQIYNTNQYHLIQRLRVEESIHEILPQPNNLIQIIGYSRLTSDEIDEWNELYSDTEGVFRPGEVVDIISQPIPQIAQNQLVSELQNKLKNEIQLIEPAIQYPVYKRADFMVKISGFACGVTFILLLIATVSRIFGKQNSFSDEL</sequence>
<geneLocation type="chloroplast" evidence="2"/>
<dbReference type="GeneID" id="38279025"/>
<keyword evidence="2" id="KW-0934">Plastid</keyword>
<gene>
    <name evidence="2" type="primary">orf313</name>
</gene>
<keyword evidence="2" id="KW-0150">Chloroplast</keyword>
<feature type="transmembrane region" description="Helical" evidence="1">
    <location>
        <begin position="278"/>
        <end position="299"/>
    </location>
</feature>
<evidence type="ECO:0000256" key="1">
    <source>
        <dbReference type="SAM" id="Phobius"/>
    </source>
</evidence>
<organism evidence="2">
    <name type="scientific">Caulerpa verticillata</name>
    <dbReference type="NCBI Taxonomy" id="177082"/>
    <lineage>
        <taxon>Eukaryota</taxon>
        <taxon>Viridiplantae</taxon>
        <taxon>Chlorophyta</taxon>
        <taxon>core chlorophytes</taxon>
        <taxon>Ulvophyceae</taxon>
        <taxon>TCBD clade</taxon>
        <taxon>Bryopsidales</taxon>
        <taxon>Halimedineae</taxon>
        <taxon>Caulerpaceae</taxon>
        <taxon>Caulerpa</taxon>
    </lineage>
</organism>
<keyword evidence="1" id="KW-0812">Transmembrane</keyword>
<dbReference type="AlphaFoldDB" id="A0A386B057"/>
<evidence type="ECO:0000313" key="2">
    <source>
        <dbReference type="EMBL" id="AYC65077.1"/>
    </source>
</evidence>
<keyword evidence="1" id="KW-0472">Membrane</keyword>
<reference evidence="2" key="2">
    <citation type="journal article" date="2019" name="Mol. Phylogenet. Evol.">
        <title>Reassessment of the classification of bryopsidales (chlorophyta) based on chloroplast phylogenomic analyses.</title>
        <authorList>
            <person name="Cremen M.C."/>
            <person name="Leliaert F."/>
            <person name="West J."/>
            <person name="Lam D.W."/>
            <person name="Shimada S."/>
            <person name="Lopez-Bautista J.M."/>
            <person name="Verbruggen H."/>
        </authorList>
    </citation>
    <scope>NUCLEOTIDE SEQUENCE</scope>
</reference>
<dbReference type="EMBL" id="MH591106">
    <property type="protein sequence ID" value="AYC65077.1"/>
    <property type="molecule type" value="Genomic_DNA"/>
</dbReference>
<dbReference type="RefSeq" id="YP_009519139.1">
    <property type="nucleotide sequence ID" value="NC_039523.1"/>
</dbReference>